<dbReference type="RefSeq" id="WP_011930671.1">
    <property type="nucleotide sequence ID" value="NC_009468.1"/>
</dbReference>
<keyword evidence="7" id="KW-1185">Reference proteome</keyword>
<comment type="similarity">
    <text evidence="1">Belongs to the HipA Ser/Thr kinase family.</text>
</comment>
<dbReference type="Gene3D" id="1.10.1070.20">
    <property type="match status" value="1"/>
</dbReference>
<reference evidence="6 7" key="1">
    <citation type="submission" date="2007-05" db="EMBL/GenBank/DDBJ databases">
        <title>Complete sequence of plasmid2 pACRY02 of Acidiphilium cryptum JF-5.</title>
        <authorList>
            <consortium name="US DOE Joint Genome Institute"/>
            <person name="Copeland A."/>
            <person name="Lucas S."/>
            <person name="Lapidus A."/>
            <person name="Barry K."/>
            <person name="Detter J.C."/>
            <person name="Glavina del Rio T."/>
            <person name="Hammon N."/>
            <person name="Israni S."/>
            <person name="Dalin E."/>
            <person name="Tice H."/>
            <person name="Pitluck S."/>
            <person name="Sims D."/>
            <person name="Brettin T."/>
            <person name="Bruce D."/>
            <person name="Han C."/>
            <person name="Schmutz J."/>
            <person name="Larimer F."/>
            <person name="Land M."/>
            <person name="Hauser L."/>
            <person name="Kyrpides N."/>
            <person name="Kim E."/>
            <person name="Magnuson T."/>
            <person name="Richardson P."/>
        </authorList>
    </citation>
    <scope>NUCLEOTIDE SEQUENCE [LARGE SCALE GENOMIC DNA]</scope>
    <source>
        <strain evidence="7">JF-5</strain>
        <plasmid evidence="7">Plasmid pACRY02</plasmid>
    </source>
</reference>
<dbReference type="Pfam" id="PF07804">
    <property type="entry name" value="HipA_C"/>
    <property type="match status" value="1"/>
</dbReference>
<keyword evidence="2" id="KW-0808">Transferase</keyword>
<dbReference type="PANTHER" id="PTHR37419">
    <property type="entry name" value="SERINE/THREONINE-PROTEIN KINASE TOXIN HIPA"/>
    <property type="match status" value="1"/>
</dbReference>
<geneLocation type="plasmid" evidence="6 7">
    <name>pACRY02</name>
</geneLocation>
<evidence type="ECO:0000256" key="2">
    <source>
        <dbReference type="ARBA" id="ARBA00022679"/>
    </source>
</evidence>
<dbReference type="InterPro" id="IPR012893">
    <property type="entry name" value="HipA-like_C"/>
</dbReference>
<gene>
    <name evidence="6" type="ordered locus">Acry_3372</name>
</gene>
<feature type="domain" description="HipA N-terminal subdomain 1" evidence="5">
    <location>
        <begin position="7"/>
        <end position="102"/>
    </location>
</feature>
<dbReference type="GO" id="GO:0005829">
    <property type="term" value="C:cytosol"/>
    <property type="evidence" value="ECO:0007669"/>
    <property type="project" value="TreeGrafter"/>
</dbReference>
<name>A5FTQ1_ACICJ</name>
<evidence type="ECO:0000313" key="6">
    <source>
        <dbReference type="EMBL" id="ABQ28983.1"/>
    </source>
</evidence>
<dbReference type="GO" id="GO:0004674">
    <property type="term" value="F:protein serine/threonine kinase activity"/>
    <property type="evidence" value="ECO:0007669"/>
    <property type="project" value="TreeGrafter"/>
</dbReference>
<dbReference type="Pfam" id="PF13657">
    <property type="entry name" value="Couple_hipA"/>
    <property type="match status" value="1"/>
</dbReference>
<evidence type="ECO:0000259" key="5">
    <source>
        <dbReference type="Pfam" id="PF13657"/>
    </source>
</evidence>
<feature type="domain" description="HipA-like C-terminal" evidence="4">
    <location>
        <begin position="143"/>
        <end position="373"/>
    </location>
</feature>
<dbReference type="HOGENOM" id="CLU_030167_1_0_5"/>
<accession>A5FTQ1</accession>
<evidence type="ECO:0000256" key="3">
    <source>
        <dbReference type="ARBA" id="ARBA00022777"/>
    </source>
</evidence>
<keyword evidence="6" id="KW-0614">Plasmid</keyword>
<keyword evidence="3" id="KW-0418">Kinase</keyword>
<dbReference type="EMBL" id="CP000690">
    <property type="protein sequence ID" value="ABQ28983.1"/>
    <property type="molecule type" value="Genomic_DNA"/>
</dbReference>
<dbReference type="AlphaFoldDB" id="A5FTQ1"/>
<dbReference type="CDD" id="cd17793">
    <property type="entry name" value="HipA"/>
    <property type="match status" value="1"/>
</dbReference>
<dbReference type="NCBIfam" id="TIGR03071">
    <property type="entry name" value="couple_hipA"/>
    <property type="match status" value="1"/>
</dbReference>
<sequence>MSDHTPVFYETLLVGMIHTDTRGSCFTYDESWLSRTGSFQISLTMPLGRPAVEHHVIMPWLANLLPEGDAISTIARRSGIATGDILSLLMVVGRDTAGALSIGQPRSREGRHYMTIAGQDALERLIEDLPRRPLLSGDDGVSMSLPGAQEKLPVVLNDNDIALPLNGAPSTHIIKPNNRRLPGSVQNEALCMVLARRVGLDVADVTTGQAGKRSYLLVERYDRIQRGGVWRRLHQEDFCQALSLPPASKYQHNRTGILGPGLADLFRTVRTFMTARDTIRLLDAVIFNVLITNVDSHAKNYSIMLTGRARLSPLYDLMAGDAWSEVTQNLPQDIGGKNRGQYINHLHWRRMAEESGLSAGAVVRRVIQMATALPSMLDQAVD</sequence>
<dbReference type="Proteomes" id="UP000000245">
    <property type="component" value="Plasmid pACRY02"/>
</dbReference>
<organism evidence="6 7">
    <name type="scientific">Acidiphilium cryptum (strain JF-5)</name>
    <dbReference type="NCBI Taxonomy" id="349163"/>
    <lineage>
        <taxon>Bacteria</taxon>
        <taxon>Pseudomonadati</taxon>
        <taxon>Pseudomonadota</taxon>
        <taxon>Alphaproteobacteria</taxon>
        <taxon>Acetobacterales</taxon>
        <taxon>Acidocellaceae</taxon>
        <taxon>Acidiphilium</taxon>
    </lineage>
</organism>
<proteinExistence type="inferred from homology"/>
<evidence type="ECO:0000256" key="1">
    <source>
        <dbReference type="ARBA" id="ARBA00010164"/>
    </source>
</evidence>
<dbReference type="InterPro" id="IPR052028">
    <property type="entry name" value="HipA_Ser/Thr_kinase"/>
</dbReference>
<dbReference type="InterPro" id="IPR017508">
    <property type="entry name" value="HipA_N1"/>
</dbReference>
<dbReference type="KEGG" id="acr:Acry_3372"/>
<evidence type="ECO:0000259" key="4">
    <source>
        <dbReference type="Pfam" id="PF07804"/>
    </source>
</evidence>
<dbReference type="PANTHER" id="PTHR37419:SF1">
    <property type="entry name" value="SERINE_THREONINE-PROTEIN KINASE TOXIN HIPA"/>
    <property type="match status" value="1"/>
</dbReference>
<evidence type="ECO:0000313" key="7">
    <source>
        <dbReference type="Proteomes" id="UP000000245"/>
    </source>
</evidence>
<protein>
    <submittedName>
        <fullName evidence="6">HipA domain protein</fullName>
    </submittedName>
</protein>